<evidence type="ECO:0000256" key="5">
    <source>
        <dbReference type="SAM" id="MobiDB-lite"/>
    </source>
</evidence>
<gene>
    <name evidence="7" type="ORF">FEV53_18160</name>
</gene>
<dbReference type="SUPFAM" id="SSF53649">
    <property type="entry name" value="Alkaline phosphatase-like"/>
    <property type="match status" value="1"/>
</dbReference>
<accession>A0A547PL48</accession>
<feature type="domain" description="Sulfatase N-terminal" evidence="6">
    <location>
        <begin position="44"/>
        <end position="458"/>
    </location>
</feature>
<dbReference type="Proteomes" id="UP000318590">
    <property type="component" value="Unassembled WGS sequence"/>
</dbReference>
<dbReference type="Gene3D" id="3.30.1120.10">
    <property type="match status" value="1"/>
</dbReference>
<dbReference type="PANTHER" id="PTHR42693:SF33">
    <property type="entry name" value="ARYLSULFATASE"/>
    <property type="match status" value="1"/>
</dbReference>
<organism evidence="7 8">
    <name type="scientific">Palleronia caenipelagi</name>
    <dbReference type="NCBI Taxonomy" id="2489174"/>
    <lineage>
        <taxon>Bacteria</taxon>
        <taxon>Pseudomonadati</taxon>
        <taxon>Pseudomonadota</taxon>
        <taxon>Alphaproteobacteria</taxon>
        <taxon>Rhodobacterales</taxon>
        <taxon>Roseobacteraceae</taxon>
        <taxon>Palleronia</taxon>
    </lineage>
</organism>
<evidence type="ECO:0000313" key="8">
    <source>
        <dbReference type="Proteomes" id="UP000318590"/>
    </source>
</evidence>
<proteinExistence type="inferred from homology"/>
<dbReference type="OrthoDB" id="9803751at2"/>
<keyword evidence="3" id="KW-0378">Hydrolase</keyword>
<dbReference type="InterPro" id="IPR050738">
    <property type="entry name" value="Sulfatase"/>
</dbReference>
<comment type="caution">
    <text evidence="7">The sequence shown here is derived from an EMBL/GenBank/DDBJ whole genome shotgun (WGS) entry which is preliminary data.</text>
</comment>
<evidence type="ECO:0000256" key="1">
    <source>
        <dbReference type="ARBA" id="ARBA00008779"/>
    </source>
</evidence>
<evidence type="ECO:0000256" key="3">
    <source>
        <dbReference type="ARBA" id="ARBA00022801"/>
    </source>
</evidence>
<dbReference type="GO" id="GO:0004065">
    <property type="term" value="F:arylsulfatase activity"/>
    <property type="evidence" value="ECO:0007669"/>
    <property type="project" value="TreeGrafter"/>
</dbReference>
<dbReference type="InterPro" id="IPR000917">
    <property type="entry name" value="Sulfatase_N"/>
</dbReference>
<evidence type="ECO:0000256" key="4">
    <source>
        <dbReference type="ARBA" id="ARBA00022837"/>
    </source>
</evidence>
<keyword evidence="2" id="KW-0479">Metal-binding</keyword>
<dbReference type="PROSITE" id="PS00149">
    <property type="entry name" value="SULFATASE_2"/>
    <property type="match status" value="1"/>
</dbReference>
<sequence>MTDTPDDLLKNGDPAHGWKGKIGKTFADSEPWWPDPVKAPEDAPNIVAILLDDLGFAEMGCFGSEIQTPNMDRLAERGLRFNNYTTVPMCAPARAALMTGKNPHSVGVGWLTHADPGYPGYRAAEMSKDAPTLAELLRDSGYSTYAIGKWHNTPDYKQSSADDKSSWPLQRGFDRFYGFLGAETNYHAPGQIVEGNEFKPVEDYGPDYFSTDDFATQAIRMMRGHVSTDPDKPFFLYFATNAPHTPHHAKPKDIARYKGRFDAGWDEIRRERYARQREMGVIGDWELPELSPGVPKWEDMPEDELGIMAAYMEIYAGLVDNIDQNIGRIVDELEALGQLENTLILITSDNGASSIGGEDGAANFTEKRVTQQEPPELARELLERGILGAVNTSPAYPKGWGNAGNTPFRFFKRTPMNGGIRVPFIAHWPARITDGGAVRQHWVHVTDIAPTILEMLGMDYPQAFNGYRTRGQDGASFLPMLFDGAATPLRDRQYFELEGNRGFIKGKWKIGSLQPPGTEIDLENWMLFDLEADPTECHDLAKEHPDVLEDLIREFDDDAFANYAYPLDNRTLVRALTNHPVKIEQVNRTHTFYPGTEGYQAMRVSPLFADRDYRLTLPFVYEAGMDGVLFSLGCSLKGMTAFVIGGELVVHYNSGFLTKHELRLPISRGRQTLVIDHKAAGKLQGMAEVRLEADGDVRAEGAVNMSPTILHLNGEGLDIGLDRKTKVSAECEGRGTFAYPGQIDWLKVEPGPQAPGSMVNQAELAVQRDW</sequence>
<dbReference type="PANTHER" id="PTHR42693">
    <property type="entry name" value="ARYLSULFATASE FAMILY MEMBER"/>
    <property type="match status" value="1"/>
</dbReference>
<dbReference type="Gene3D" id="3.40.720.10">
    <property type="entry name" value="Alkaline Phosphatase, subunit A"/>
    <property type="match status" value="1"/>
</dbReference>
<comment type="similarity">
    <text evidence="1">Belongs to the sulfatase family.</text>
</comment>
<dbReference type="PROSITE" id="PS50007">
    <property type="entry name" value="PIPLC_X_DOMAIN"/>
    <property type="match status" value="1"/>
</dbReference>
<dbReference type="RefSeq" id="WP_142836141.1">
    <property type="nucleotide sequence ID" value="NZ_VFSV01000061.1"/>
</dbReference>
<keyword evidence="8" id="KW-1185">Reference proteome</keyword>
<keyword evidence="4" id="KW-0106">Calcium</keyword>
<dbReference type="PROSITE" id="PS00523">
    <property type="entry name" value="SULFATASE_1"/>
    <property type="match status" value="1"/>
</dbReference>
<evidence type="ECO:0000313" key="7">
    <source>
        <dbReference type="EMBL" id="TRD14869.1"/>
    </source>
</evidence>
<dbReference type="EMBL" id="VFSV01000061">
    <property type="protein sequence ID" value="TRD14869.1"/>
    <property type="molecule type" value="Genomic_DNA"/>
</dbReference>
<feature type="region of interest" description="Disordered" evidence="5">
    <location>
        <begin position="1"/>
        <end position="21"/>
    </location>
</feature>
<dbReference type="Pfam" id="PF00884">
    <property type="entry name" value="Sulfatase"/>
    <property type="match status" value="1"/>
</dbReference>
<evidence type="ECO:0000259" key="6">
    <source>
        <dbReference type="Pfam" id="PF00884"/>
    </source>
</evidence>
<dbReference type="InterPro" id="IPR017850">
    <property type="entry name" value="Alkaline_phosphatase_core_sf"/>
</dbReference>
<dbReference type="InterPro" id="IPR024607">
    <property type="entry name" value="Sulfatase_CS"/>
</dbReference>
<dbReference type="AlphaFoldDB" id="A0A547PL48"/>
<dbReference type="CDD" id="cd16025">
    <property type="entry name" value="PAS_like"/>
    <property type="match status" value="1"/>
</dbReference>
<evidence type="ECO:0000256" key="2">
    <source>
        <dbReference type="ARBA" id="ARBA00022723"/>
    </source>
</evidence>
<reference evidence="7 8" key="1">
    <citation type="submission" date="2019-06" db="EMBL/GenBank/DDBJ databases">
        <title>Paenimaribius caenipelagi gen. nov., sp. nov., isolated from a tidal flat.</title>
        <authorList>
            <person name="Yoon J.-H."/>
        </authorList>
    </citation>
    <scope>NUCLEOTIDE SEQUENCE [LARGE SCALE GENOMIC DNA]</scope>
    <source>
        <strain evidence="7 8">JBTF-M29</strain>
    </source>
</reference>
<protein>
    <submittedName>
        <fullName evidence="7">Arylsulfatase</fullName>
    </submittedName>
</protein>
<name>A0A547PL48_9RHOB</name>
<dbReference type="GO" id="GO:0046872">
    <property type="term" value="F:metal ion binding"/>
    <property type="evidence" value="ECO:0007669"/>
    <property type="project" value="UniProtKB-KW"/>
</dbReference>